<feature type="region of interest" description="Disordered" evidence="1">
    <location>
        <begin position="156"/>
        <end position="266"/>
    </location>
</feature>
<feature type="compositionally biased region" description="Low complexity" evidence="1">
    <location>
        <begin position="160"/>
        <end position="173"/>
    </location>
</feature>
<feature type="compositionally biased region" description="Low complexity" evidence="1">
    <location>
        <begin position="237"/>
        <end position="262"/>
    </location>
</feature>
<gene>
    <name evidence="2" type="ORF">Cvel_4421</name>
</gene>
<feature type="compositionally biased region" description="Polar residues" evidence="1">
    <location>
        <begin position="320"/>
        <end position="334"/>
    </location>
</feature>
<evidence type="ECO:0000313" key="2">
    <source>
        <dbReference type="EMBL" id="CEM25902.1"/>
    </source>
</evidence>
<dbReference type="AlphaFoldDB" id="A0A0G4GAS7"/>
<sequence length="341" mass="37515">MPASKEKETPCNSVIACKFKFKDRRVYLRNRCVHVEACDLAEEKEKTLTRSKSVPSIPVSWRFTDCGERVPIDDLEEDPDHLNSNNRSCKGCLQSLKSIGSLGHSTGNCHAKRCYWHSNSKKGCQRGWLCDHCHFCPPAPKDDPCQSMRRECQLAKKRQQQQMMAHQQQQQQQPRGFIPSEERERRMSSDSIKVLPRPTGGYGQGHGYPPAHHGQRGCQKHTHGRRDRAYSDRFLHSSSPYSEKGSGSAVPTPAPTPTSSRSTHARHGPALQMRNFSGGWPTVAVPVIGGHTGGYGYGYAPPLGLGVHGAGGHQHEVSTHEGTSADLTTRSPGLSPSPGPA</sequence>
<feature type="region of interest" description="Disordered" evidence="1">
    <location>
        <begin position="310"/>
        <end position="341"/>
    </location>
</feature>
<accession>A0A0G4GAS7</accession>
<feature type="compositionally biased region" description="Basic residues" evidence="1">
    <location>
        <begin position="213"/>
        <end position="226"/>
    </location>
</feature>
<dbReference type="EMBL" id="CDMZ01001026">
    <property type="protein sequence ID" value="CEM25902.1"/>
    <property type="molecule type" value="Genomic_DNA"/>
</dbReference>
<organism evidence="2">
    <name type="scientific">Chromera velia CCMP2878</name>
    <dbReference type="NCBI Taxonomy" id="1169474"/>
    <lineage>
        <taxon>Eukaryota</taxon>
        <taxon>Sar</taxon>
        <taxon>Alveolata</taxon>
        <taxon>Colpodellida</taxon>
        <taxon>Chromeraceae</taxon>
        <taxon>Chromera</taxon>
    </lineage>
</organism>
<reference evidence="2" key="1">
    <citation type="submission" date="2014-11" db="EMBL/GenBank/DDBJ databases">
        <authorList>
            <person name="Otto D Thomas"/>
            <person name="Naeem Raeece"/>
        </authorList>
    </citation>
    <scope>NUCLEOTIDE SEQUENCE</scope>
</reference>
<dbReference type="VEuPathDB" id="CryptoDB:Cvel_4421"/>
<proteinExistence type="predicted"/>
<protein>
    <submittedName>
        <fullName evidence="2">Uncharacterized protein</fullName>
    </submittedName>
</protein>
<evidence type="ECO:0000256" key="1">
    <source>
        <dbReference type="SAM" id="MobiDB-lite"/>
    </source>
</evidence>
<name>A0A0G4GAS7_9ALVE</name>